<organism evidence="2 3">
    <name type="scientific">Cutaneotrichosporon oleaginosum</name>
    <dbReference type="NCBI Taxonomy" id="879819"/>
    <lineage>
        <taxon>Eukaryota</taxon>
        <taxon>Fungi</taxon>
        <taxon>Dikarya</taxon>
        <taxon>Basidiomycota</taxon>
        <taxon>Agaricomycotina</taxon>
        <taxon>Tremellomycetes</taxon>
        <taxon>Trichosporonales</taxon>
        <taxon>Trichosporonaceae</taxon>
        <taxon>Cutaneotrichosporon</taxon>
    </lineage>
</organism>
<evidence type="ECO:0000313" key="3">
    <source>
        <dbReference type="Proteomes" id="UP000053611"/>
    </source>
</evidence>
<feature type="region of interest" description="Disordered" evidence="1">
    <location>
        <begin position="135"/>
        <end position="169"/>
    </location>
</feature>
<sequence>PEIVLRTQQDLRRHIRLHSRPTKPIVYKELRELMPGPDLPQFTEELEKDGSIMILRSLTGRLKDAPLPPLGRENAWGEKLNAGGPERWKTVFFDTIRENGRSTARVEDEIIHAWADVKISETDNVAKLLEDQDLKASSAAQGPIKEKKTEAPKKKKKGRRSLKITNTHMKELGIDFTKDYEAPS</sequence>
<protein>
    <submittedName>
        <fullName evidence="2">Uncharacterized protein</fullName>
    </submittedName>
</protein>
<name>A0A0J0XB78_9TREE</name>
<dbReference type="GO" id="GO:0006367">
    <property type="term" value="P:transcription initiation at RNA polymerase II promoter"/>
    <property type="evidence" value="ECO:0007669"/>
    <property type="project" value="InterPro"/>
</dbReference>
<accession>A0A0J0XB78</accession>
<evidence type="ECO:0000313" key="2">
    <source>
        <dbReference type="EMBL" id="KLT38313.1"/>
    </source>
</evidence>
<dbReference type="InterPro" id="IPR016656">
    <property type="entry name" value="TFIIE-bsu"/>
</dbReference>
<dbReference type="EMBL" id="KQ087324">
    <property type="protein sequence ID" value="KLT38313.1"/>
    <property type="molecule type" value="Genomic_DNA"/>
</dbReference>
<dbReference type="PANTHER" id="PTHR12716:SF8">
    <property type="entry name" value="TRANSCRIPTION INITIATION FACTOR IIE SUBUNIT BETA"/>
    <property type="match status" value="1"/>
</dbReference>
<gene>
    <name evidence="2" type="ORF">CC85DRAFT_289636</name>
</gene>
<feature type="compositionally biased region" description="Basic residues" evidence="1">
    <location>
        <begin position="153"/>
        <end position="162"/>
    </location>
</feature>
<dbReference type="AlphaFoldDB" id="A0A0J0XB78"/>
<dbReference type="Proteomes" id="UP000053611">
    <property type="component" value="Unassembled WGS sequence"/>
</dbReference>
<keyword evidence="3" id="KW-1185">Reference proteome</keyword>
<dbReference type="STRING" id="879819.A0A0J0XB78"/>
<dbReference type="PANTHER" id="PTHR12716">
    <property type="entry name" value="TRANSCRIPTION INITIATION FACTOR IIE, BETA SUBUNIT"/>
    <property type="match status" value="1"/>
</dbReference>
<dbReference type="OrthoDB" id="3907302at2759"/>
<feature type="non-terminal residue" evidence="2">
    <location>
        <position position="1"/>
    </location>
</feature>
<proteinExistence type="predicted"/>
<reference evidence="2 3" key="1">
    <citation type="submission" date="2015-03" db="EMBL/GenBank/DDBJ databases">
        <title>Genomics and transcriptomics of the oil-accumulating basidiomycete yeast T. oleaginosus allow insights into substrate utilization and the diverse evolutionary trajectories of mating systems in fungi.</title>
        <authorList>
            <consortium name="DOE Joint Genome Institute"/>
            <person name="Kourist R."/>
            <person name="Kracht O."/>
            <person name="Bracharz F."/>
            <person name="Lipzen A."/>
            <person name="Nolan M."/>
            <person name="Ohm R."/>
            <person name="Grigoriev I."/>
            <person name="Sun S."/>
            <person name="Heitman J."/>
            <person name="Bruck T."/>
            <person name="Nowrousian M."/>
        </authorList>
    </citation>
    <scope>NUCLEOTIDE SEQUENCE [LARGE SCALE GENOMIC DNA]</scope>
    <source>
        <strain evidence="2 3">IBC0246</strain>
    </source>
</reference>
<dbReference type="GO" id="GO:0001097">
    <property type="term" value="F:TFIIH-class transcription factor complex binding"/>
    <property type="evidence" value="ECO:0007669"/>
    <property type="project" value="TreeGrafter"/>
</dbReference>
<dbReference type="GO" id="GO:0005673">
    <property type="term" value="C:transcription factor TFIIE complex"/>
    <property type="evidence" value="ECO:0007669"/>
    <property type="project" value="InterPro"/>
</dbReference>
<evidence type="ECO:0000256" key="1">
    <source>
        <dbReference type="SAM" id="MobiDB-lite"/>
    </source>
</evidence>